<sequence length="147" mass="16544">MDGTGKKYSLQDSVGHQITRTARILERRVEDDLRRFGLTRVGWCVLVAVAEEGKKNPSDIANFVGIDRTATSRALRQLETDGLIMREMGRDDRRTTEVRLTELGQTQFEAALPFCRAASVYFHHKLTQAELETLKALLAKLAADELP</sequence>
<dbReference type="EMBL" id="QGGW01000004">
    <property type="protein sequence ID" value="PWK60672.1"/>
    <property type="molecule type" value="Genomic_DNA"/>
</dbReference>
<gene>
    <name evidence="5" type="ORF">C7455_104310</name>
</gene>
<dbReference type="InterPro" id="IPR000835">
    <property type="entry name" value="HTH_MarR-typ"/>
</dbReference>
<proteinExistence type="predicted"/>
<accession>A0A316GML8</accession>
<evidence type="ECO:0000259" key="4">
    <source>
        <dbReference type="PROSITE" id="PS50995"/>
    </source>
</evidence>
<comment type="caution">
    <text evidence="5">The sequence shown here is derived from an EMBL/GenBank/DDBJ whole genome shotgun (WGS) entry which is preliminary data.</text>
</comment>
<dbReference type="InterPro" id="IPR036390">
    <property type="entry name" value="WH_DNA-bd_sf"/>
</dbReference>
<dbReference type="AlphaFoldDB" id="A0A316GML8"/>
<evidence type="ECO:0000313" key="6">
    <source>
        <dbReference type="Proteomes" id="UP000245708"/>
    </source>
</evidence>
<dbReference type="InterPro" id="IPR036388">
    <property type="entry name" value="WH-like_DNA-bd_sf"/>
</dbReference>
<dbReference type="RefSeq" id="WP_109668039.1">
    <property type="nucleotide sequence ID" value="NZ_QGGW01000004.1"/>
</dbReference>
<reference evidence="5 6" key="1">
    <citation type="submission" date="2018-05" db="EMBL/GenBank/DDBJ databases">
        <title>Genomic Encyclopedia of Type Strains, Phase IV (KMG-IV): sequencing the most valuable type-strain genomes for metagenomic binning, comparative biology and taxonomic classification.</title>
        <authorList>
            <person name="Goeker M."/>
        </authorList>
    </citation>
    <scope>NUCLEOTIDE SEQUENCE [LARGE SCALE GENOMIC DNA]</scope>
    <source>
        <strain evidence="5 6">DSM 16097</strain>
    </source>
</reference>
<dbReference type="GO" id="GO:0003700">
    <property type="term" value="F:DNA-binding transcription factor activity"/>
    <property type="evidence" value="ECO:0007669"/>
    <property type="project" value="InterPro"/>
</dbReference>
<dbReference type="Proteomes" id="UP000245708">
    <property type="component" value="Unassembled WGS sequence"/>
</dbReference>
<protein>
    <submittedName>
        <fullName evidence="5">MarR family transcriptional regulator</fullName>
    </submittedName>
</protein>
<evidence type="ECO:0000256" key="1">
    <source>
        <dbReference type="ARBA" id="ARBA00023015"/>
    </source>
</evidence>
<keyword evidence="3" id="KW-0804">Transcription</keyword>
<evidence type="ECO:0000313" key="5">
    <source>
        <dbReference type="EMBL" id="PWK60672.1"/>
    </source>
</evidence>
<dbReference type="PROSITE" id="PS01117">
    <property type="entry name" value="HTH_MARR_1"/>
    <property type="match status" value="1"/>
</dbReference>
<feature type="domain" description="HTH marR-type" evidence="4">
    <location>
        <begin position="11"/>
        <end position="143"/>
    </location>
</feature>
<dbReference type="PROSITE" id="PS50995">
    <property type="entry name" value="HTH_MARR_2"/>
    <property type="match status" value="1"/>
</dbReference>
<dbReference type="OrthoDB" id="7875399at2"/>
<dbReference type="Pfam" id="PF01047">
    <property type="entry name" value="MarR"/>
    <property type="match status" value="1"/>
</dbReference>
<evidence type="ECO:0000256" key="3">
    <source>
        <dbReference type="ARBA" id="ARBA00023163"/>
    </source>
</evidence>
<keyword evidence="2" id="KW-0238">DNA-binding</keyword>
<dbReference type="PRINTS" id="PR00598">
    <property type="entry name" value="HTHMARR"/>
</dbReference>
<name>A0A316GML8_9RHOB</name>
<dbReference type="InterPro" id="IPR023187">
    <property type="entry name" value="Tscrpt_reg_MarR-type_CS"/>
</dbReference>
<evidence type="ECO:0000256" key="2">
    <source>
        <dbReference type="ARBA" id="ARBA00023125"/>
    </source>
</evidence>
<dbReference type="SMART" id="SM00347">
    <property type="entry name" value="HTH_MARR"/>
    <property type="match status" value="1"/>
</dbReference>
<keyword evidence="1" id="KW-0805">Transcription regulation</keyword>
<dbReference type="SUPFAM" id="SSF46785">
    <property type="entry name" value="Winged helix' DNA-binding domain"/>
    <property type="match status" value="1"/>
</dbReference>
<dbReference type="PANTHER" id="PTHR42756:SF1">
    <property type="entry name" value="TRANSCRIPTIONAL REPRESSOR OF EMRAB OPERON"/>
    <property type="match status" value="1"/>
</dbReference>
<dbReference type="GO" id="GO:0003677">
    <property type="term" value="F:DNA binding"/>
    <property type="evidence" value="ECO:0007669"/>
    <property type="project" value="UniProtKB-KW"/>
</dbReference>
<dbReference type="Gene3D" id="1.10.10.10">
    <property type="entry name" value="Winged helix-like DNA-binding domain superfamily/Winged helix DNA-binding domain"/>
    <property type="match status" value="1"/>
</dbReference>
<organism evidence="5 6">
    <name type="scientific">Roseicyclus mahoneyensis</name>
    <dbReference type="NCBI Taxonomy" id="164332"/>
    <lineage>
        <taxon>Bacteria</taxon>
        <taxon>Pseudomonadati</taxon>
        <taxon>Pseudomonadota</taxon>
        <taxon>Alphaproteobacteria</taxon>
        <taxon>Rhodobacterales</taxon>
        <taxon>Roseobacteraceae</taxon>
        <taxon>Roseicyclus</taxon>
    </lineage>
</organism>
<dbReference type="PANTHER" id="PTHR42756">
    <property type="entry name" value="TRANSCRIPTIONAL REGULATOR, MARR"/>
    <property type="match status" value="1"/>
</dbReference>
<keyword evidence="6" id="KW-1185">Reference proteome</keyword>